<dbReference type="EC" id="2.7.6.2" evidence="5"/>
<protein>
    <recommendedName>
        <fullName evidence="5">Thiamine diphosphokinase</fullName>
        <ecNumber evidence="5">2.7.6.2</ecNumber>
    </recommendedName>
</protein>
<dbReference type="GO" id="GO:0009229">
    <property type="term" value="P:thiamine diphosphate biosynthetic process"/>
    <property type="evidence" value="ECO:0007669"/>
    <property type="project" value="InterPro"/>
</dbReference>
<gene>
    <name evidence="7" type="ORF">H9728_06735</name>
</gene>
<evidence type="ECO:0000256" key="3">
    <source>
        <dbReference type="ARBA" id="ARBA00022777"/>
    </source>
</evidence>
<feature type="domain" description="Thiamin pyrophosphokinase thiamin-binding" evidence="6">
    <location>
        <begin position="134"/>
        <end position="192"/>
    </location>
</feature>
<dbReference type="InterPro" id="IPR007373">
    <property type="entry name" value="Thiamin_PyroPKinase_B1-bd"/>
</dbReference>
<dbReference type="NCBIfam" id="TIGR01378">
    <property type="entry name" value="thi_PPkinase"/>
    <property type="match status" value="1"/>
</dbReference>
<evidence type="ECO:0000256" key="4">
    <source>
        <dbReference type="ARBA" id="ARBA00022840"/>
    </source>
</evidence>
<keyword evidence="4" id="KW-0067">ATP-binding</keyword>
<evidence type="ECO:0000256" key="5">
    <source>
        <dbReference type="NCBIfam" id="TIGR01378"/>
    </source>
</evidence>
<dbReference type="GO" id="GO:0030975">
    <property type="term" value="F:thiamine binding"/>
    <property type="evidence" value="ECO:0007669"/>
    <property type="project" value="InterPro"/>
</dbReference>
<dbReference type="GO" id="GO:0004788">
    <property type="term" value="F:thiamine diphosphokinase activity"/>
    <property type="evidence" value="ECO:0007669"/>
    <property type="project" value="UniProtKB-UniRule"/>
</dbReference>
<dbReference type="Pfam" id="PF04263">
    <property type="entry name" value="TPK_catalytic"/>
    <property type="match status" value="1"/>
</dbReference>
<dbReference type="EMBL" id="DXCO01000040">
    <property type="protein sequence ID" value="HIY78725.1"/>
    <property type="molecule type" value="Genomic_DNA"/>
</dbReference>
<evidence type="ECO:0000313" key="7">
    <source>
        <dbReference type="EMBL" id="HIY78725.1"/>
    </source>
</evidence>
<dbReference type="PANTHER" id="PTHR41299">
    <property type="entry name" value="THIAMINE PYROPHOSPHOKINASE"/>
    <property type="match status" value="1"/>
</dbReference>
<organism evidence="7 8">
    <name type="scientific">Candidatus Borkfalkia excrementavium</name>
    <dbReference type="NCBI Taxonomy" id="2838505"/>
    <lineage>
        <taxon>Bacteria</taxon>
        <taxon>Bacillati</taxon>
        <taxon>Bacillota</taxon>
        <taxon>Clostridia</taxon>
        <taxon>Christensenellales</taxon>
        <taxon>Christensenellaceae</taxon>
        <taxon>Candidatus Borkfalkia</taxon>
    </lineage>
</organism>
<proteinExistence type="predicted"/>
<dbReference type="SMART" id="SM00983">
    <property type="entry name" value="TPK_B1_binding"/>
    <property type="match status" value="1"/>
</dbReference>
<dbReference type="GO" id="GO:0006772">
    <property type="term" value="P:thiamine metabolic process"/>
    <property type="evidence" value="ECO:0007669"/>
    <property type="project" value="UniProtKB-UniRule"/>
</dbReference>
<accession>A0A9D1Z8A7</accession>
<dbReference type="SUPFAM" id="SSF63999">
    <property type="entry name" value="Thiamin pyrophosphokinase, catalytic domain"/>
    <property type="match status" value="1"/>
</dbReference>
<dbReference type="InterPro" id="IPR007371">
    <property type="entry name" value="TPK_catalytic"/>
</dbReference>
<dbReference type="InterPro" id="IPR053149">
    <property type="entry name" value="TPK"/>
</dbReference>
<keyword evidence="1 7" id="KW-0808">Transferase</keyword>
<dbReference type="Proteomes" id="UP000824135">
    <property type="component" value="Unassembled WGS sequence"/>
</dbReference>
<reference evidence="7" key="2">
    <citation type="submission" date="2021-04" db="EMBL/GenBank/DDBJ databases">
        <authorList>
            <person name="Gilroy R."/>
        </authorList>
    </citation>
    <scope>NUCLEOTIDE SEQUENCE</scope>
    <source>
        <strain evidence="7">CHK199-9574</strain>
    </source>
</reference>
<keyword evidence="2" id="KW-0547">Nucleotide-binding</keyword>
<evidence type="ECO:0000256" key="2">
    <source>
        <dbReference type="ARBA" id="ARBA00022741"/>
    </source>
</evidence>
<name>A0A9D1Z8A7_9FIRM</name>
<sequence length="204" mass="21939">MKGIILLNGEPYLGQIVKGEGDFVLSADGALAWAADKVKIDACAGDFDSLGYVPDGAVVYPSEKNFTDGEIALDMLLDKGFDQIEIYGGGGGREDHFFGNLQLLYAGLQRGAHCVLRTNYSDITCERGLIRFCGERGRTVSLAPVGLSAHIMSSEGMKYPLEDLTLTAGSCRGVSNIVLSDDARLNCDEGAVFVFRNLSEESRL</sequence>
<evidence type="ECO:0000313" key="8">
    <source>
        <dbReference type="Proteomes" id="UP000824135"/>
    </source>
</evidence>
<dbReference type="InterPro" id="IPR036759">
    <property type="entry name" value="TPK_catalytic_sf"/>
</dbReference>
<dbReference type="PANTHER" id="PTHR41299:SF1">
    <property type="entry name" value="THIAMINE PYROPHOSPHOKINASE"/>
    <property type="match status" value="1"/>
</dbReference>
<comment type="caution">
    <text evidence="7">The sequence shown here is derived from an EMBL/GenBank/DDBJ whole genome shotgun (WGS) entry which is preliminary data.</text>
</comment>
<evidence type="ECO:0000259" key="6">
    <source>
        <dbReference type="SMART" id="SM00983"/>
    </source>
</evidence>
<dbReference type="SUPFAM" id="SSF63862">
    <property type="entry name" value="Thiamin pyrophosphokinase, substrate-binding domain"/>
    <property type="match status" value="1"/>
</dbReference>
<dbReference type="AlphaFoldDB" id="A0A9D1Z8A7"/>
<dbReference type="InterPro" id="IPR036371">
    <property type="entry name" value="TPK_B1-bd_sf"/>
</dbReference>
<dbReference type="GO" id="GO:0016301">
    <property type="term" value="F:kinase activity"/>
    <property type="evidence" value="ECO:0007669"/>
    <property type="project" value="UniProtKB-KW"/>
</dbReference>
<dbReference type="InterPro" id="IPR006282">
    <property type="entry name" value="Thi_PPkinase"/>
</dbReference>
<evidence type="ECO:0000256" key="1">
    <source>
        <dbReference type="ARBA" id="ARBA00022679"/>
    </source>
</evidence>
<dbReference type="CDD" id="cd07995">
    <property type="entry name" value="TPK"/>
    <property type="match status" value="1"/>
</dbReference>
<dbReference type="Pfam" id="PF04265">
    <property type="entry name" value="TPK_B1_binding"/>
    <property type="match status" value="1"/>
</dbReference>
<dbReference type="GO" id="GO:0005524">
    <property type="term" value="F:ATP binding"/>
    <property type="evidence" value="ECO:0007669"/>
    <property type="project" value="UniProtKB-KW"/>
</dbReference>
<dbReference type="Gene3D" id="3.40.50.10240">
    <property type="entry name" value="Thiamin pyrophosphokinase, catalytic domain"/>
    <property type="match status" value="1"/>
</dbReference>
<reference evidence="7" key="1">
    <citation type="journal article" date="2021" name="PeerJ">
        <title>Extensive microbial diversity within the chicken gut microbiome revealed by metagenomics and culture.</title>
        <authorList>
            <person name="Gilroy R."/>
            <person name="Ravi A."/>
            <person name="Getino M."/>
            <person name="Pursley I."/>
            <person name="Horton D.L."/>
            <person name="Alikhan N.F."/>
            <person name="Baker D."/>
            <person name="Gharbi K."/>
            <person name="Hall N."/>
            <person name="Watson M."/>
            <person name="Adriaenssens E.M."/>
            <person name="Foster-Nyarko E."/>
            <person name="Jarju S."/>
            <person name="Secka A."/>
            <person name="Antonio M."/>
            <person name="Oren A."/>
            <person name="Chaudhuri R.R."/>
            <person name="La Ragione R."/>
            <person name="Hildebrand F."/>
            <person name="Pallen M.J."/>
        </authorList>
    </citation>
    <scope>NUCLEOTIDE SEQUENCE</scope>
    <source>
        <strain evidence="7">CHK199-9574</strain>
    </source>
</reference>
<keyword evidence="3" id="KW-0418">Kinase</keyword>